<gene>
    <name evidence="8" type="primary">atsA_68</name>
    <name evidence="8" type="ORF">V7x_33520</name>
</gene>
<evidence type="ECO:0000313" key="8">
    <source>
        <dbReference type="EMBL" id="TWU61664.1"/>
    </source>
</evidence>
<dbReference type="Proteomes" id="UP000316476">
    <property type="component" value="Unassembled WGS sequence"/>
</dbReference>
<dbReference type="CDD" id="cd16025">
    <property type="entry name" value="PAS_like"/>
    <property type="match status" value="1"/>
</dbReference>
<evidence type="ECO:0000256" key="4">
    <source>
        <dbReference type="ARBA" id="ARBA00022837"/>
    </source>
</evidence>
<dbReference type="PROSITE" id="PS00149">
    <property type="entry name" value="SULFATASE_2"/>
    <property type="match status" value="1"/>
</dbReference>
<dbReference type="EMBL" id="SJPZ01000002">
    <property type="protein sequence ID" value="TWU61664.1"/>
    <property type="molecule type" value="Genomic_DNA"/>
</dbReference>
<keyword evidence="2" id="KW-0479">Metal-binding</keyword>
<dbReference type="InterPro" id="IPR017850">
    <property type="entry name" value="Alkaline_phosphatase_core_sf"/>
</dbReference>
<dbReference type="InterPro" id="IPR024607">
    <property type="entry name" value="Sulfatase_CS"/>
</dbReference>
<dbReference type="SUPFAM" id="SSF53649">
    <property type="entry name" value="Alkaline phosphatase-like"/>
    <property type="match status" value="1"/>
</dbReference>
<feature type="domain" description="Sulfatase N-terminal" evidence="7">
    <location>
        <begin position="32"/>
        <end position="393"/>
    </location>
</feature>
<evidence type="ECO:0000259" key="7">
    <source>
        <dbReference type="Pfam" id="PF00884"/>
    </source>
</evidence>
<proteinExistence type="inferred from homology"/>
<organism evidence="8 9">
    <name type="scientific">Crateriforma conspicua</name>
    <dbReference type="NCBI Taxonomy" id="2527996"/>
    <lineage>
        <taxon>Bacteria</taxon>
        <taxon>Pseudomonadati</taxon>
        <taxon>Planctomycetota</taxon>
        <taxon>Planctomycetia</taxon>
        <taxon>Planctomycetales</taxon>
        <taxon>Planctomycetaceae</taxon>
        <taxon>Crateriforma</taxon>
    </lineage>
</organism>
<feature type="chain" id="PRO_5022870387" evidence="6">
    <location>
        <begin position="26"/>
        <end position="677"/>
    </location>
</feature>
<dbReference type="GO" id="GO:0046872">
    <property type="term" value="F:metal ion binding"/>
    <property type="evidence" value="ECO:0007669"/>
    <property type="project" value="UniProtKB-KW"/>
</dbReference>
<dbReference type="RefSeq" id="WP_146414487.1">
    <property type="nucleotide sequence ID" value="NZ_SJPZ01000002.1"/>
</dbReference>
<dbReference type="PANTHER" id="PTHR42693:SF53">
    <property type="entry name" value="ENDO-4-O-SULFATASE"/>
    <property type="match status" value="1"/>
</dbReference>
<keyword evidence="4" id="KW-0106">Calcium</keyword>
<evidence type="ECO:0000256" key="2">
    <source>
        <dbReference type="ARBA" id="ARBA00022723"/>
    </source>
</evidence>
<evidence type="ECO:0000256" key="3">
    <source>
        <dbReference type="ARBA" id="ARBA00022801"/>
    </source>
</evidence>
<comment type="similarity">
    <text evidence="1">Belongs to the sulfatase family.</text>
</comment>
<name>A0A5C6FK36_9PLAN</name>
<feature type="signal peptide" evidence="6">
    <location>
        <begin position="1"/>
        <end position="25"/>
    </location>
</feature>
<protein>
    <submittedName>
        <fullName evidence="8">Arylsulfatase</fullName>
        <ecNumber evidence="8">3.1.6.1</ecNumber>
    </submittedName>
</protein>
<dbReference type="EC" id="3.1.6.1" evidence="8"/>
<dbReference type="AlphaFoldDB" id="A0A5C6FK36"/>
<dbReference type="Pfam" id="PF00884">
    <property type="entry name" value="Sulfatase"/>
    <property type="match status" value="1"/>
</dbReference>
<comment type="caution">
    <text evidence="8">The sequence shown here is derived from an EMBL/GenBank/DDBJ whole genome shotgun (WGS) entry which is preliminary data.</text>
</comment>
<dbReference type="OrthoDB" id="9783154at2"/>
<sequence precursor="true">MLGYIHRSMLAASVCLFFGTVLAFADTAMQRPNVVLILADDLGYSDLGCYGGEIQTPRLDQLAKNGLRFARFYNSHKCEPTRASLVSGQYWHDCGLGIQTGLTMGQAMRGQGYATIAVGKWHLNGNPIDRGFDHYFGHLSGASNYFKGHPSHRLYDQPFQPKDDRFYTTDANADYTIEFIDKVRQGNPDQPFFVYLAFNAPHGPLQAWPDDVARYRGKYKTGWDQLRRDRYQRQLQMGLVRSEWALPRRPDTIPAWDELSAEDQDFEDLRFSTYAAMVDRMDQAIGRVVDHLSNTGELDNTLILFLSDNGASPYDRGRRGTPPDGDSAWEYGVGWAHLSNTPFRHYKRNVFNGGSCTPLIAHWPAGMTTDPGSITDQPGHIIDLMATLIDVSGGRWPQQADGQLLRSLPGKSLVPIFQGKQRRPHDALYFHLFDHRAIIAGDWKLASDWSRPWQLFDLRHDRTETKDLASSMPGKVAELQSRWDDWFPDSMNSKLRSAGDEPVYRSLGEISGDDGKIGDAKATKRKGRSKPSGKSRVSEVDGVRARIGTTITLKDGVMVMQCRGDDPGLAIDRVGIGQRVGPFVLRMSVRSNSSGQGHVFWTRDQATKLPSGQQLPIDVVHDQQWHDLTVQLEADPGSEAPVFGIRVDLCEGPGRVEIKDLRLEDTDGNVLKRWPSR</sequence>
<feature type="compositionally biased region" description="Basic residues" evidence="5">
    <location>
        <begin position="523"/>
        <end position="533"/>
    </location>
</feature>
<accession>A0A5C6FK36</accession>
<feature type="region of interest" description="Disordered" evidence="5">
    <location>
        <begin position="515"/>
        <end position="539"/>
    </location>
</feature>
<keyword evidence="6" id="KW-0732">Signal</keyword>
<dbReference type="PANTHER" id="PTHR42693">
    <property type="entry name" value="ARYLSULFATASE FAMILY MEMBER"/>
    <property type="match status" value="1"/>
</dbReference>
<dbReference type="InterPro" id="IPR050738">
    <property type="entry name" value="Sulfatase"/>
</dbReference>
<dbReference type="Gene3D" id="3.40.720.10">
    <property type="entry name" value="Alkaline Phosphatase, subunit A"/>
    <property type="match status" value="1"/>
</dbReference>
<evidence type="ECO:0000256" key="1">
    <source>
        <dbReference type="ARBA" id="ARBA00008779"/>
    </source>
</evidence>
<dbReference type="InterPro" id="IPR000917">
    <property type="entry name" value="Sulfatase_N"/>
</dbReference>
<dbReference type="GO" id="GO:0004065">
    <property type="term" value="F:arylsulfatase activity"/>
    <property type="evidence" value="ECO:0007669"/>
    <property type="project" value="UniProtKB-EC"/>
</dbReference>
<evidence type="ECO:0000313" key="9">
    <source>
        <dbReference type="Proteomes" id="UP000316476"/>
    </source>
</evidence>
<reference evidence="8 9" key="1">
    <citation type="submission" date="2019-02" db="EMBL/GenBank/DDBJ databases">
        <title>Deep-cultivation of Planctomycetes and their phenomic and genomic characterization uncovers novel biology.</title>
        <authorList>
            <person name="Wiegand S."/>
            <person name="Jogler M."/>
            <person name="Boedeker C."/>
            <person name="Pinto D."/>
            <person name="Vollmers J."/>
            <person name="Rivas-Marin E."/>
            <person name="Kohn T."/>
            <person name="Peeters S.H."/>
            <person name="Heuer A."/>
            <person name="Rast P."/>
            <person name="Oberbeckmann S."/>
            <person name="Bunk B."/>
            <person name="Jeske O."/>
            <person name="Meyerdierks A."/>
            <person name="Storesund J.E."/>
            <person name="Kallscheuer N."/>
            <person name="Luecker S."/>
            <person name="Lage O.M."/>
            <person name="Pohl T."/>
            <person name="Merkel B.J."/>
            <person name="Hornburger P."/>
            <person name="Mueller R.-W."/>
            <person name="Bruemmer F."/>
            <person name="Labrenz M."/>
            <person name="Spormann A.M."/>
            <person name="Op Den Camp H."/>
            <person name="Overmann J."/>
            <person name="Amann R."/>
            <person name="Jetten M.S.M."/>
            <person name="Mascher T."/>
            <person name="Medema M.H."/>
            <person name="Devos D.P."/>
            <person name="Kaster A.-K."/>
            <person name="Ovreas L."/>
            <person name="Rohde M."/>
            <person name="Galperin M.Y."/>
            <person name="Jogler C."/>
        </authorList>
    </citation>
    <scope>NUCLEOTIDE SEQUENCE [LARGE SCALE GENOMIC DNA]</scope>
    <source>
        <strain evidence="8 9">V7</strain>
    </source>
</reference>
<evidence type="ECO:0000256" key="5">
    <source>
        <dbReference type="SAM" id="MobiDB-lite"/>
    </source>
</evidence>
<dbReference type="Gene3D" id="3.30.1120.10">
    <property type="match status" value="1"/>
</dbReference>
<keyword evidence="3 8" id="KW-0378">Hydrolase</keyword>
<evidence type="ECO:0000256" key="6">
    <source>
        <dbReference type="SAM" id="SignalP"/>
    </source>
</evidence>